<evidence type="ECO:0000313" key="1">
    <source>
        <dbReference type="EMBL" id="QSQ26182.1"/>
    </source>
</evidence>
<keyword evidence="2" id="KW-1185">Reference proteome</keyword>
<protein>
    <recommendedName>
        <fullName evidence="3">C2H2-type domain-containing protein</fullName>
    </recommendedName>
</protein>
<organism evidence="1 2">
    <name type="scientific">Pyxidicoccus parkwayensis</name>
    <dbReference type="NCBI Taxonomy" id="2813578"/>
    <lineage>
        <taxon>Bacteria</taxon>
        <taxon>Pseudomonadati</taxon>
        <taxon>Myxococcota</taxon>
        <taxon>Myxococcia</taxon>
        <taxon>Myxococcales</taxon>
        <taxon>Cystobacterineae</taxon>
        <taxon>Myxococcaceae</taxon>
        <taxon>Pyxidicoccus</taxon>
    </lineage>
</organism>
<name>A0ABX7P6T0_9BACT</name>
<dbReference type="EMBL" id="CP071090">
    <property type="protein sequence ID" value="QSQ26182.1"/>
    <property type="molecule type" value="Genomic_DNA"/>
</dbReference>
<evidence type="ECO:0000313" key="2">
    <source>
        <dbReference type="Proteomes" id="UP000662747"/>
    </source>
</evidence>
<dbReference type="Proteomes" id="UP000662747">
    <property type="component" value="Chromosome"/>
</dbReference>
<evidence type="ECO:0008006" key="3">
    <source>
        <dbReference type="Google" id="ProtNLM"/>
    </source>
</evidence>
<reference evidence="1 2" key="1">
    <citation type="submission" date="2021-02" db="EMBL/GenBank/DDBJ databases">
        <title>De Novo genome assembly of isolated myxobacteria.</title>
        <authorList>
            <person name="Stevens D.C."/>
        </authorList>
    </citation>
    <scope>NUCLEOTIDE SEQUENCE [LARGE SCALE GENOMIC DNA]</scope>
    <source>
        <strain evidence="2">SCPEA02</strain>
    </source>
</reference>
<dbReference type="InterPro" id="IPR036410">
    <property type="entry name" value="HSP_DnaJ_Cys-rich_dom_sf"/>
</dbReference>
<dbReference type="SUPFAM" id="SSF57938">
    <property type="entry name" value="DnaJ/Hsp40 cysteine-rich domain"/>
    <property type="match status" value="1"/>
</dbReference>
<proteinExistence type="predicted"/>
<gene>
    <name evidence="1" type="ORF">JY651_15145</name>
</gene>
<accession>A0ABX7P6T0</accession>
<dbReference type="RefSeq" id="WP_206727732.1">
    <property type="nucleotide sequence ID" value="NZ_CP071090.1"/>
</dbReference>
<sequence length="138" mass="16178">MSDDVERRKEEIRRRLRLSRYPRKSRAVFSDENGHNPWVLEDCPNCGGRGHKCEERENGTMYLMVECSGCEGLGTTTQVVRFFPEDGPETVEMEAVVDEHGWITCPRCERRFSTRYTHHSWTGRRHLSCGQFVRLVTR</sequence>